<accession>A0ABQ9I5N1</accession>
<keyword evidence="2" id="KW-1185">Reference proteome</keyword>
<reference evidence="1 2" key="1">
    <citation type="submission" date="2023-02" db="EMBL/GenBank/DDBJ databases">
        <title>LHISI_Scaffold_Assembly.</title>
        <authorList>
            <person name="Stuart O.P."/>
            <person name="Cleave R."/>
            <person name="Magrath M.J.L."/>
            <person name="Mikheyev A.S."/>
        </authorList>
    </citation>
    <scope>NUCLEOTIDE SEQUENCE [LARGE SCALE GENOMIC DNA]</scope>
    <source>
        <strain evidence="1">Daus_M_001</strain>
        <tissue evidence="1">Leg muscle</tissue>
    </source>
</reference>
<organism evidence="1 2">
    <name type="scientific">Dryococelus australis</name>
    <dbReference type="NCBI Taxonomy" id="614101"/>
    <lineage>
        <taxon>Eukaryota</taxon>
        <taxon>Metazoa</taxon>
        <taxon>Ecdysozoa</taxon>
        <taxon>Arthropoda</taxon>
        <taxon>Hexapoda</taxon>
        <taxon>Insecta</taxon>
        <taxon>Pterygota</taxon>
        <taxon>Neoptera</taxon>
        <taxon>Polyneoptera</taxon>
        <taxon>Phasmatodea</taxon>
        <taxon>Verophasmatodea</taxon>
        <taxon>Anareolatae</taxon>
        <taxon>Phasmatidae</taxon>
        <taxon>Eurycanthinae</taxon>
        <taxon>Dryococelus</taxon>
    </lineage>
</organism>
<comment type="caution">
    <text evidence="1">The sequence shown here is derived from an EMBL/GenBank/DDBJ whole genome shotgun (WGS) entry which is preliminary data.</text>
</comment>
<name>A0ABQ9I5N1_9NEOP</name>
<evidence type="ECO:0000313" key="1">
    <source>
        <dbReference type="EMBL" id="KAJ8891964.1"/>
    </source>
</evidence>
<gene>
    <name evidence="1" type="ORF">PR048_004529</name>
</gene>
<dbReference type="EMBL" id="JARBHB010000002">
    <property type="protein sequence ID" value="KAJ8891964.1"/>
    <property type="molecule type" value="Genomic_DNA"/>
</dbReference>
<sequence>MLASKFGEVEKRDENGPIAKLWNQYFKIVNLMEELINAEWPGDWSPHIDCVKRMIPYFHGSGHFPHAKSSQLYVQDMMDLSSKMTAGEYHKFTKCDYFTMGGLDCYWLGVWSDMTIENQANAILQNQYWRNMWMRNLR</sequence>
<evidence type="ECO:0000313" key="2">
    <source>
        <dbReference type="Proteomes" id="UP001159363"/>
    </source>
</evidence>
<dbReference type="Proteomes" id="UP001159363">
    <property type="component" value="Chromosome 2"/>
</dbReference>
<protein>
    <submittedName>
        <fullName evidence="1">Uncharacterized protein</fullName>
    </submittedName>
</protein>
<proteinExistence type="predicted"/>